<sequence>MEFKQEPFENFYEVGEDIGSGQFAIVRKARHKETDVEYAAKFIRKKRGGGRRGAKMEDIQREVNILSMIDHPNIIHLLEVYDTRTEVILVLELVSGGELFDYISEKDHLSEEEASTFIKQILEAVQHLHTKCIAHLDLKPENIMLLNKNSCRIKLIDFGLSQVITPKSDIRAMMGTAEFIAPEVVSYDPLSLATDMWSIGVITYILLSGASPFLGDEQQETYENITSVTYAFDEEYFNGTSELAKDFIRKTFIKESRKRATVTTCMQHPWIQPQEKKQSLTRKTSVINIEQFKKLMARKRWKQSVRIVSLCTHLSRSVRLRKSQSLDTNLSDSKDVLGDEEKAENFVMAALFCASEEGNVEGLKELVSMAQNIDLTTANRHGETAVHMAASGGHTEVLKFLQAKGVDVGIQDKNGDSAVYWAARQGHLDVLRHLKDENVPFDTQNKSGESALHVAARYGHAAVVEFLCSAGTNVNLQDNLGETALHSASWHGFLRIVTSLCSSGAKIDAANKEGETALHNAAARGYLDVVKILLEYGAPVNQIDKRGGTALYLACNRRHSNIAMILLHAGCEMDIIDKESGECGLHCAAREGLSAVVQTMCAFGCQVDIVSQDGFTPLHLSGKNGHIEIVRCLLLSGARPEIANKDGVTSEIMALAQGFTEIAELVNKVKRDRNGNFVTQLIPSSQPLSRIKLKLLGSTGVGKSTLVETLKCGLFSGLFRRSRLTSQASIDSGKGRPRLPRQYSLPTPLCYSVSNPIYTKGINVQQVSISVKLEV</sequence>
<dbReference type="InterPro" id="IPR017441">
    <property type="entry name" value="Protein_kinase_ATP_BS"/>
</dbReference>
<dbReference type="PROSITE" id="PS50011">
    <property type="entry name" value="PROTEIN_KINASE_DOM"/>
    <property type="match status" value="1"/>
</dbReference>
<dbReference type="Gene3D" id="3.30.200.20">
    <property type="entry name" value="Phosphorylase Kinase, domain 1"/>
    <property type="match status" value="1"/>
</dbReference>
<feature type="domain" description="Protein kinase" evidence="8">
    <location>
        <begin position="12"/>
        <end position="271"/>
    </location>
</feature>
<evidence type="ECO:0000256" key="5">
    <source>
        <dbReference type="ARBA" id="ARBA00022840"/>
    </source>
</evidence>
<evidence type="ECO:0000256" key="2">
    <source>
        <dbReference type="ARBA" id="ARBA00022679"/>
    </source>
</evidence>
<keyword evidence="10" id="KW-1185">Reference proteome</keyword>
<dbReference type="SUPFAM" id="SSF56112">
    <property type="entry name" value="Protein kinase-like (PK-like)"/>
    <property type="match status" value="1"/>
</dbReference>
<feature type="repeat" description="ANK" evidence="6">
    <location>
        <begin position="513"/>
        <end position="545"/>
    </location>
</feature>
<evidence type="ECO:0000256" key="1">
    <source>
        <dbReference type="ARBA" id="ARBA00022527"/>
    </source>
</evidence>
<reference evidence="9 10" key="1">
    <citation type="journal article" date="2017" name="Nat. Ecol. Evol.">
        <title>Scallop genome provides insights into evolution of bilaterian karyotype and development.</title>
        <authorList>
            <person name="Wang S."/>
            <person name="Zhang J."/>
            <person name="Jiao W."/>
            <person name="Li J."/>
            <person name="Xun X."/>
            <person name="Sun Y."/>
            <person name="Guo X."/>
            <person name="Huan P."/>
            <person name="Dong B."/>
            <person name="Zhang L."/>
            <person name="Hu X."/>
            <person name="Sun X."/>
            <person name="Wang J."/>
            <person name="Zhao C."/>
            <person name="Wang Y."/>
            <person name="Wang D."/>
            <person name="Huang X."/>
            <person name="Wang R."/>
            <person name="Lv J."/>
            <person name="Li Y."/>
            <person name="Zhang Z."/>
            <person name="Liu B."/>
            <person name="Lu W."/>
            <person name="Hui Y."/>
            <person name="Liang J."/>
            <person name="Zhou Z."/>
            <person name="Hou R."/>
            <person name="Li X."/>
            <person name="Liu Y."/>
            <person name="Li H."/>
            <person name="Ning X."/>
            <person name="Lin Y."/>
            <person name="Zhao L."/>
            <person name="Xing Q."/>
            <person name="Dou J."/>
            <person name="Li Y."/>
            <person name="Mao J."/>
            <person name="Guo H."/>
            <person name="Dou H."/>
            <person name="Li T."/>
            <person name="Mu C."/>
            <person name="Jiang W."/>
            <person name="Fu Q."/>
            <person name="Fu X."/>
            <person name="Miao Y."/>
            <person name="Liu J."/>
            <person name="Yu Q."/>
            <person name="Li R."/>
            <person name="Liao H."/>
            <person name="Li X."/>
            <person name="Kong Y."/>
            <person name="Jiang Z."/>
            <person name="Chourrout D."/>
            <person name="Li R."/>
            <person name="Bao Z."/>
        </authorList>
    </citation>
    <scope>NUCLEOTIDE SEQUENCE [LARGE SCALE GENOMIC DNA]</scope>
    <source>
        <strain evidence="9 10">PY_sf001</strain>
    </source>
</reference>
<dbReference type="SMART" id="SM00248">
    <property type="entry name" value="ANK"/>
    <property type="match status" value="9"/>
</dbReference>
<feature type="repeat" description="ANK" evidence="6">
    <location>
        <begin position="546"/>
        <end position="578"/>
    </location>
</feature>
<dbReference type="PROSITE" id="PS50088">
    <property type="entry name" value="ANK_REPEAT"/>
    <property type="match status" value="7"/>
</dbReference>
<dbReference type="OrthoDB" id="504170at2759"/>
<evidence type="ECO:0000256" key="7">
    <source>
        <dbReference type="PROSITE-ProRule" id="PRU10141"/>
    </source>
</evidence>
<dbReference type="SUPFAM" id="SSF48403">
    <property type="entry name" value="Ankyrin repeat"/>
    <property type="match status" value="1"/>
</dbReference>
<feature type="repeat" description="ANK" evidence="6">
    <location>
        <begin position="414"/>
        <end position="446"/>
    </location>
</feature>
<dbReference type="PROSITE" id="PS00107">
    <property type="entry name" value="PROTEIN_KINASE_ATP"/>
    <property type="match status" value="1"/>
</dbReference>
<dbReference type="Pfam" id="PF00023">
    <property type="entry name" value="Ank"/>
    <property type="match status" value="2"/>
</dbReference>
<dbReference type="GO" id="GO:0043065">
    <property type="term" value="P:positive regulation of apoptotic process"/>
    <property type="evidence" value="ECO:0007669"/>
    <property type="project" value="TreeGrafter"/>
</dbReference>
<dbReference type="Gene3D" id="1.20.5.460">
    <property type="entry name" value="Single helix bin"/>
    <property type="match status" value="1"/>
</dbReference>
<keyword evidence="4 9" id="KW-0418">Kinase</keyword>
<dbReference type="InterPro" id="IPR036770">
    <property type="entry name" value="Ankyrin_rpt-contain_sf"/>
</dbReference>
<name>A0A210QZL6_MIZYE</name>
<dbReference type="AlphaFoldDB" id="A0A210QZL6"/>
<feature type="binding site" evidence="7">
    <location>
        <position position="45"/>
    </location>
    <ligand>
        <name>ATP</name>
        <dbReference type="ChEBI" id="CHEBI:30616"/>
    </ligand>
</feature>
<dbReference type="FunFam" id="1.10.510.10:FF:000571">
    <property type="entry name" value="Maternal embryonic leucine zipper kinase"/>
    <property type="match status" value="1"/>
</dbReference>
<dbReference type="InterPro" id="IPR008271">
    <property type="entry name" value="Ser/Thr_kinase_AS"/>
</dbReference>
<dbReference type="Pfam" id="PF12796">
    <property type="entry name" value="Ank_2"/>
    <property type="match status" value="2"/>
</dbReference>
<dbReference type="PROSITE" id="PS50297">
    <property type="entry name" value="ANK_REP_REGION"/>
    <property type="match status" value="6"/>
</dbReference>
<dbReference type="GO" id="GO:0004674">
    <property type="term" value="F:protein serine/threonine kinase activity"/>
    <property type="evidence" value="ECO:0007669"/>
    <property type="project" value="UniProtKB-KW"/>
</dbReference>
<dbReference type="PRINTS" id="PR01415">
    <property type="entry name" value="ANKYRIN"/>
</dbReference>
<dbReference type="Proteomes" id="UP000242188">
    <property type="component" value="Unassembled WGS sequence"/>
</dbReference>
<dbReference type="Gene3D" id="1.10.510.10">
    <property type="entry name" value="Transferase(Phosphotransferase) domain 1"/>
    <property type="match status" value="1"/>
</dbReference>
<evidence type="ECO:0000256" key="3">
    <source>
        <dbReference type="ARBA" id="ARBA00022741"/>
    </source>
</evidence>
<keyword evidence="3 7" id="KW-0547">Nucleotide-binding</keyword>
<keyword evidence="6" id="KW-0040">ANK repeat</keyword>
<keyword evidence="2" id="KW-0808">Transferase</keyword>
<dbReference type="Pfam" id="PF00069">
    <property type="entry name" value="Pkinase"/>
    <property type="match status" value="1"/>
</dbReference>
<dbReference type="PANTHER" id="PTHR24342">
    <property type="entry name" value="SERINE/THREONINE-PROTEIN KINASE 17"/>
    <property type="match status" value="1"/>
</dbReference>
<evidence type="ECO:0000313" key="9">
    <source>
        <dbReference type="EMBL" id="OWF54105.1"/>
    </source>
</evidence>
<feature type="repeat" description="ANK" evidence="6">
    <location>
        <begin position="381"/>
        <end position="413"/>
    </location>
</feature>
<dbReference type="FunFam" id="3.30.200.20:FF:000042">
    <property type="entry name" value="Aurora kinase A"/>
    <property type="match status" value="1"/>
</dbReference>
<keyword evidence="1" id="KW-0723">Serine/threonine-protein kinase</keyword>
<comment type="caution">
    <text evidence="9">The sequence shown here is derived from an EMBL/GenBank/DDBJ whole genome shotgun (WGS) entry which is preliminary data.</text>
</comment>
<organism evidence="9 10">
    <name type="scientific">Mizuhopecten yessoensis</name>
    <name type="common">Japanese scallop</name>
    <name type="synonym">Patinopecten yessoensis</name>
    <dbReference type="NCBI Taxonomy" id="6573"/>
    <lineage>
        <taxon>Eukaryota</taxon>
        <taxon>Metazoa</taxon>
        <taxon>Spiralia</taxon>
        <taxon>Lophotrochozoa</taxon>
        <taxon>Mollusca</taxon>
        <taxon>Bivalvia</taxon>
        <taxon>Autobranchia</taxon>
        <taxon>Pteriomorphia</taxon>
        <taxon>Pectinida</taxon>
        <taxon>Pectinoidea</taxon>
        <taxon>Pectinidae</taxon>
        <taxon>Mizuhopecten</taxon>
    </lineage>
</organism>
<evidence type="ECO:0000313" key="10">
    <source>
        <dbReference type="Proteomes" id="UP000242188"/>
    </source>
</evidence>
<dbReference type="EMBL" id="NEDP02001165">
    <property type="protein sequence ID" value="OWF54105.1"/>
    <property type="molecule type" value="Genomic_DNA"/>
</dbReference>
<dbReference type="InterPro" id="IPR000719">
    <property type="entry name" value="Prot_kinase_dom"/>
</dbReference>
<proteinExistence type="predicted"/>
<dbReference type="InterPro" id="IPR011009">
    <property type="entry name" value="Kinase-like_dom_sf"/>
</dbReference>
<feature type="repeat" description="ANK" evidence="6">
    <location>
        <begin position="480"/>
        <end position="512"/>
    </location>
</feature>
<dbReference type="Gene3D" id="1.25.40.20">
    <property type="entry name" value="Ankyrin repeat-containing domain"/>
    <property type="match status" value="4"/>
</dbReference>
<dbReference type="PROSITE" id="PS00108">
    <property type="entry name" value="PROTEIN_KINASE_ST"/>
    <property type="match status" value="1"/>
</dbReference>
<feature type="repeat" description="ANK" evidence="6">
    <location>
        <begin position="447"/>
        <end position="479"/>
    </location>
</feature>
<dbReference type="GO" id="GO:0005524">
    <property type="term" value="F:ATP binding"/>
    <property type="evidence" value="ECO:0007669"/>
    <property type="project" value="UniProtKB-UniRule"/>
</dbReference>
<protein>
    <submittedName>
        <fullName evidence="9">Death-associated protein kinase 1</fullName>
    </submittedName>
</protein>
<evidence type="ECO:0000256" key="4">
    <source>
        <dbReference type="ARBA" id="ARBA00022777"/>
    </source>
</evidence>
<keyword evidence="5 7" id="KW-0067">ATP-binding</keyword>
<dbReference type="Pfam" id="PF13637">
    <property type="entry name" value="Ank_4"/>
    <property type="match status" value="1"/>
</dbReference>
<dbReference type="InterPro" id="IPR002110">
    <property type="entry name" value="Ankyrin_rpt"/>
</dbReference>
<dbReference type="PANTHER" id="PTHR24342:SF14">
    <property type="entry name" value="DEATH-ASSOCIATED PROTEIN KINASE DAPK-1"/>
    <property type="match status" value="1"/>
</dbReference>
<gene>
    <name evidence="9" type="ORF">KP79_PYT15211</name>
</gene>
<evidence type="ECO:0000256" key="6">
    <source>
        <dbReference type="PROSITE-ProRule" id="PRU00023"/>
    </source>
</evidence>
<dbReference type="GO" id="GO:0005634">
    <property type="term" value="C:nucleus"/>
    <property type="evidence" value="ECO:0007669"/>
    <property type="project" value="TreeGrafter"/>
</dbReference>
<dbReference type="STRING" id="6573.A0A210QZL6"/>
<evidence type="ECO:0000259" key="8">
    <source>
        <dbReference type="PROSITE" id="PS50011"/>
    </source>
</evidence>
<dbReference type="SMART" id="SM00220">
    <property type="entry name" value="S_TKc"/>
    <property type="match status" value="1"/>
</dbReference>
<accession>A0A210QZL6</accession>
<feature type="repeat" description="ANK" evidence="6">
    <location>
        <begin position="613"/>
        <end position="645"/>
    </location>
</feature>
<dbReference type="GO" id="GO:0035556">
    <property type="term" value="P:intracellular signal transduction"/>
    <property type="evidence" value="ECO:0007669"/>
    <property type="project" value="TreeGrafter"/>
</dbReference>